<dbReference type="VEuPathDB" id="ToxoDB:EMWEY_00003790"/>
<dbReference type="RefSeq" id="XP_013333254.1">
    <property type="nucleotide sequence ID" value="XM_013477800.1"/>
</dbReference>
<evidence type="ECO:0000313" key="2">
    <source>
        <dbReference type="Proteomes" id="UP000030763"/>
    </source>
</evidence>
<dbReference type="GeneID" id="25334365"/>
<dbReference type="Proteomes" id="UP000030763">
    <property type="component" value="Unassembled WGS sequence"/>
</dbReference>
<proteinExistence type="predicted"/>
<gene>
    <name evidence="1" type="ORF">EMWEY_00003790</name>
</gene>
<protein>
    <submittedName>
        <fullName evidence="1">Uncharacterized protein</fullName>
    </submittedName>
</protein>
<accession>U6M0K0</accession>
<dbReference type="GO" id="GO:0003676">
    <property type="term" value="F:nucleic acid binding"/>
    <property type="evidence" value="ECO:0007669"/>
    <property type="project" value="InterPro"/>
</dbReference>
<name>U6M0K0_EIMMA</name>
<dbReference type="OrthoDB" id="10299533at2759"/>
<reference evidence="1" key="2">
    <citation type="submission" date="2013-10" db="EMBL/GenBank/DDBJ databases">
        <authorList>
            <person name="Aslett M."/>
        </authorList>
    </citation>
    <scope>NUCLEOTIDE SEQUENCE [LARGE SCALE GENOMIC DNA]</scope>
    <source>
        <strain evidence="1">Weybridge</strain>
    </source>
</reference>
<dbReference type="InterPro" id="IPR036397">
    <property type="entry name" value="RNaseH_sf"/>
</dbReference>
<reference evidence="1" key="1">
    <citation type="submission" date="2013-10" db="EMBL/GenBank/DDBJ databases">
        <title>Genomic analysis of the causative agents of coccidiosis in chickens.</title>
        <authorList>
            <person name="Reid A.J."/>
            <person name="Blake D."/>
            <person name="Billington K."/>
            <person name="Browne H."/>
            <person name="Dunn M."/>
            <person name="Hung S."/>
            <person name="Kawahara F."/>
            <person name="Miranda-Saavedra D."/>
            <person name="Mourier T."/>
            <person name="Nagra H."/>
            <person name="Otto T.D."/>
            <person name="Rawlings N."/>
            <person name="Sanchez A."/>
            <person name="Sanders M."/>
            <person name="Subramaniam C."/>
            <person name="Tay Y."/>
            <person name="Dear P."/>
            <person name="Doerig C."/>
            <person name="Gruber A."/>
            <person name="Parkinson J."/>
            <person name="Shirley M."/>
            <person name="Wan K.L."/>
            <person name="Berriman M."/>
            <person name="Tomley F."/>
            <person name="Pain A."/>
        </authorList>
    </citation>
    <scope>NUCLEOTIDE SEQUENCE [LARGE SCALE GENOMIC DNA]</scope>
    <source>
        <strain evidence="1">Weybridge</strain>
    </source>
</reference>
<dbReference type="AlphaFoldDB" id="U6M0K0"/>
<organism evidence="1 2">
    <name type="scientific">Eimeria maxima</name>
    <name type="common">Coccidian parasite</name>
    <dbReference type="NCBI Taxonomy" id="5804"/>
    <lineage>
        <taxon>Eukaryota</taxon>
        <taxon>Sar</taxon>
        <taxon>Alveolata</taxon>
        <taxon>Apicomplexa</taxon>
        <taxon>Conoidasida</taxon>
        <taxon>Coccidia</taxon>
        <taxon>Eucoccidiorida</taxon>
        <taxon>Eimeriorina</taxon>
        <taxon>Eimeriidae</taxon>
        <taxon>Eimeria</taxon>
    </lineage>
</organism>
<dbReference type="Gene3D" id="3.30.420.10">
    <property type="entry name" value="Ribonuclease H-like superfamily/Ribonuclease H"/>
    <property type="match status" value="1"/>
</dbReference>
<evidence type="ECO:0000313" key="1">
    <source>
        <dbReference type="EMBL" id="CDJ56603.1"/>
    </source>
</evidence>
<dbReference type="EMBL" id="HG719006">
    <property type="protein sequence ID" value="CDJ56603.1"/>
    <property type="molecule type" value="Genomic_DNA"/>
</dbReference>
<keyword evidence="2" id="KW-1185">Reference proteome</keyword>
<sequence length="91" mass="10298">MRDFSVYVVNSFDLAVAENFFSSPSSSSSFPPSSSSILYKYMDIKLKNINEEEWLERPVPPHLISAGIEEVHFFPFLAICLYNRLAASSSK</sequence>